<keyword evidence="3" id="KW-1185">Reference proteome</keyword>
<organism evidence="2 3">
    <name type="scientific">Corynebacterium pseudodiphtheriticum</name>
    <dbReference type="NCBI Taxonomy" id="37637"/>
    <lineage>
        <taxon>Bacteria</taxon>
        <taxon>Bacillati</taxon>
        <taxon>Actinomycetota</taxon>
        <taxon>Actinomycetes</taxon>
        <taxon>Mycobacteriales</taxon>
        <taxon>Corynebacteriaceae</taxon>
        <taxon>Corynebacterium</taxon>
    </lineage>
</organism>
<reference evidence="2 3" key="1">
    <citation type="submission" date="2023-05" db="EMBL/GenBank/DDBJ databases">
        <title>Metabolic capabilities are highly conserved among human nasal-associated Corynebacterium species in pangenomic analyses.</title>
        <authorList>
            <person name="Tran T.H."/>
            <person name="Roberts A.Q."/>
            <person name="Escapa I.F."/>
            <person name="Gao W."/>
            <person name="Conlan S."/>
            <person name="Kong H."/>
            <person name="Segre J.A."/>
            <person name="Kelly M.S."/>
            <person name="Lemon K.P."/>
        </authorList>
    </citation>
    <scope>NUCLEOTIDE SEQUENCE [LARGE SCALE GENOMIC DNA]</scope>
    <source>
        <strain evidence="2 3">KPL3772</strain>
    </source>
</reference>
<comment type="caution">
    <text evidence="2">The sequence shown here is derived from an EMBL/GenBank/DDBJ whole genome shotgun (WGS) entry which is preliminary data.</text>
</comment>
<evidence type="ECO:0000313" key="3">
    <source>
        <dbReference type="Proteomes" id="UP001239759"/>
    </source>
</evidence>
<evidence type="ECO:0000256" key="1">
    <source>
        <dbReference type="SAM" id="Phobius"/>
    </source>
</evidence>
<dbReference type="EMBL" id="JASNUQ010000015">
    <property type="protein sequence ID" value="MDK4290825.1"/>
    <property type="molecule type" value="Genomic_DNA"/>
</dbReference>
<feature type="transmembrane region" description="Helical" evidence="1">
    <location>
        <begin position="46"/>
        <end position="71"/>
    </location>
</feature>
<keyword evidence="1" id="KW-1133">Transmembrane helix</keyword>
<dbReference type="Proteomes" id="UP001239759">
    <property type="component" value="Unassembled WGS sequence"/>
</dbReference>
<sequence>MTFNAPFTHHTKTAEKLQKLASYATGAGVIAGVLAFFIALDDTGSAIAGVLISATVIVSAILAGGVAYAIFVIMEIVAKVVNEDAARAYRE</sequence>
<evidence type="ECO:0000313" key="2">
    <source>
        <dbReference type="EMBL" id="MDK4290825.1"/>
    </source>
</evidence>
<dbReference type="RefSeq" id="WP_023018577.1">
    <property type="nucleotide sequence ID" value="NZ_JASNUQ010000015.1"/>
</dbReference>
<gene>
    <name evidence="2" type="ORF">QPX23_08865</name>
</gene>
<protein>
    <submittedName>
        <fullName evidence="2">Uncharacterized protein</fullName>
    </submittedName>
</protein>
<keyword evidence="1" id="KW-0812">Transmembrane</keyword>
<feature type="transmembrane region" description="Helical" evidence="1">
    <location>
        <begin position="20"/>
        <end position="40"/>
    </location>
</feature>
<name>A0ABT7FXX0_9CORY</name>
<proteinExistence type="predicted"/>
<keyword evidence="1" id="KW-0472">Membrane</keyword>
<accession>A0ABT7FXX0</accession>